<gene>
    <name evidence="2" type="ORF">M5K25_025488</name>
</gene>
<accession>A0ABD0U442</accession>
<feature type="region of interest" description="Disordered" evidence="1">
    <location>
        <begin position="1"/>
        <end position="21"/>
    </location>
</feature>
<keyword evidence="3" id="KW-1185">Reference proteome</keyword>
<organism evidence="2 3">
    <name type="scientific">Dendrobium thyrsiflorum</name>
    <name type="common">Pinecone-like raceme dendrobium</name>
    <name type="synonym">Orchid</name>
    <dbReference type="NCBI Taxonomy" id="117978"/>
    <lineage>
        <taxon>Eukaryota</taxon>
        <taxon>Viridiplantae</taxon>
        <taxon>Streptophyta</taxon>
        <taxon>Embryophyta</taxon>
        <taxon>Tracheophyta</taxon>
        <taxon>Spermatophyta</taxon>
        <taxon>Magnoliopsida</taxon>
        <taxon>Liliopsida</taxon>
        <taxon>Asparagales</taxon>
        <taxon>Orchidaceae</taxon>
        <taxon>Epidendroideae</taxon>
        <taxon>Malaxideae</taxon>
        <taxon>Dendrobiinae</taxon>
        <taxon>Dendrobium</taxon>
    </lineage>
</organism>
<reference evidence="2 3" key="1">
    <citation type="journal article" date="2024" name="Plant Biotechnol. J.">
        <title>Dendrobium thyrsiflorum genome and its molecular insights into genes involved in important horticultural traits.</title>
        <authorList>
            <person name="Chen B."/>
            <person name="Wang J.Y."/>
            <person name="Zheng P.J."/>
            <person name="Li K.L."/>
            <person name="Liang Y.M."/>
            <person name="Chen X.F."/>
            <person name="Zhang C."/>
            <person name="Zhao X."/>
            <person name="He X."/>
            <person name="Zhang G.Q."/>
            <person name="Liu Z.J."/>
            <person name="Xu Q."/>
        </authorList>
    </citation>
    <scope>NUCLEOTIDE SEQUENCE [LARGE SCALE GENOMIC DNA]</scope>
    <source>
        <strain evidence="2">GZMU011</strain>
    </source>
</reference>
<name>A0ABD0U442_DENTH</name>
<feature type="region of interest" description="Disordered" evidence="1">
    <location>
        <begin position="99"/>
        <end position="126"/>
    </location>
</feature>
<dbReference type="AlphaFoldDB" id="A0ABD0U442"/>
<dbReference type="EMBL" id="JANQDX010000018">
    <property type="protein sequence ID" value="KAL0906953.1"/>
    <property type="molecule type" value="Genomic_DNA"/>
</dbReference>
<feature type="compositionally biased region" description="Polar residues" evidence="1">
    <location>
        <begin position="103"/>
        <end position="123"/>
    </location>
</feature>
<evidence type="ECO:0000313" key="3">
    <source>
        <dbReference type="Proteomes" id="UP001552299"/>
    </source>
</evidence>
<feature type="region of interest" description="Disordered" evidence="1">
    <location>
        <begin position="168"/>
        <end position="190"/>
    </location>
</feature>
<sequence>MEAERKSSVGRRPGERPAVVDEESSGKRDLFLFLLDSFSSLFLFSNAFSKQLSGNPVIVGSPGASGDRGAWWQQSSSFFLLFWRPSELRFQQTYSRTEHLGITNPTTPNSTQSEPNESKSNTRIAFGRPHSLHEEDFWRLEIGESSKASRAPGPPSVNSRRLLSDFPSAADHHQTSTWPPPDAGAPPDCRSSPDLYPLNLELKLSHPRYKLFMWKRYHNGVISSLLDSSHRYI</sequence>
<evidence type="ECO:0000256" key="1">
    <source>
        <dbReference type="SAM" id="MobiDB-lite"/>
    </source>
</evidence>
<dbReference type="Proteomes" id="UP001552299">
    <property type="component" value="Unassembled WGS sequence"/>
</dbReference>
<proteinExistence type="predicted"/>
<protein>
    <submittedName>
        <fullName evidence="2">Uncharacterized protein</fullName>
    </submittedName>
</protein>
<evidence type="ECO:0000313" key="2">
    <source>
        <dbReference type="EMBL" id="KAL0906953.1"/>
    </source>
</evidence>
<comment type="caution">
    <text evidence="2">The sequence shown here is derived from an EMBL/GenBank/DDBJ whole genome shotgun (WGS) entry which is preliminary data.</text>
</comment>